<evidence type="ECO:0000313" key="5">
    <source>
        <dbReference type="Proteomes" id="UP001054837"/>
    </source>
</evidence>
<dbReference type="CDD" id="cd01803">
    <property type="entry name" value="Ubl_ubiquitin"/>
    <property type="match status" value="1"/>
</dbReference>
<sequence>MQIFVKTLTGKSITIDVEGNDTIENVKNKIQDKEGIPPDQQRLIFAGKQLDDQRTLNDYNIQKDSTIHLVLRLRGAVLKMAPTGKLAKSINGYTIHKAMNLEWGPTSALQNISEKIDQLEKDENFINKCFELSLPILETELNCYFNPQIVVIDEVDGENIDYTKYVTSYDYFIGKTDNIEKGVINLINNENREDIDNNEIPNMKLENETYNTGENNLAINVHNLKKELDIKEENNEFYP</sequence>
<feature type="domain" description="Ubiquitin-like" evidence="3">
    <location>
        <begin position="1"/>
        <end position="76"/>
    </location>
</feature>
<proteinExistence type="inferred from homology"/>
<dbReference type="SMART" id="SM00213">
    <property type="entry name" value="UBQ"/>
    <property type="match status" value="1"/>
</dbReference>
<evidence type="ECO:0000313" key="4">
    <source>
        <dbReference type="EMBL" id="GIY41335.1"/>
    </source>
</evidence>
<dbReference type="PRINTS" id="PR00348">
    <property type="entry name" value="UBIQUITIN"/>
</dbReference>
<accession>A0AAV4T5E1</accession>
<dbReference type="InterPro" id="IPR050158">
    <property type="entry name" value="Ubiquitin_ubiquitin-like"/>
</dbReference>
<comment type="caution">
    <text evidence="4">The sequence shown here is derived from an EMBL/GenBank/DDBJ whole genome shotgun (WGS) entry which is preliminary data.</text>
</comment>
<organism evidence="4 5">
    <name type="scientific">Caerostris darwini</name>
    <dbReference type="NCBI Taxonomy" id="1538125"/>
    <lineage>
        <taxon>Eukaryota</taxon>
        <taxon>Metazoa</taxon>
        <taxon>Ecdysozoa</taxon>
        <taxon>Arthropoda</taxon>
        <taxon>Chelicerata</taxon>
        <taxon>Arachnida</taxon>
        <taxon>Araneae</taxon>
        <taxon>Araneomorphae</taxon>
        <taxon>Entelegynae</taxon>
        <taxon>Araneoidea</taxon>
        <taxon>Araneidae</taxon>
        <taxon>Caerostris</taxon>
    </lineage>
</organism>
<dbReference type="FunFam" id="3.10.20.90:FF:000009">
    <property type="entry name" value="Ubiquitin-60S ribosomal protein"/>
    <property type="match status" value="1"/>
</dbReference>
<name>A0AAV4T5E1_9ARAC</name>
<protein>
    <submittedName>
        <fullName evidence="4">Polyubiquitin</fullName>
    </submittedName>
</protein>
<dbReference type="PROSITE" id="PS00299">
    <property type="entry name" value="UBIQUITIN_1"/>
    <property type="match status" value="1"/>
</dbReference>
<dbReference type="InterPro" id="IPR019954">
    <property type="entry name" value="Ubiquitin_CS"/>
</dbReference>
<dbReference type="Proteomes" id="UP001054837">
    <property type="component" value="Unassembled WGS sequence"/>
</dbReference>
<gene>
    <name evidence="4" type="ORF">CDAR_66711</name>
</gene>
<keyword evidence="5" id="KW-1185">Reference proteome</keyword>
<dbReference type="AlphaFoldDB" id="A0AAV4T5E1"/>
<dbReference type="InterPro" id="IPR029071">
    <property type="entry name" value="Ubiquitin-like_domsf"/>
</dbReference>
<dbReference type="Gene3D" id="3.10.20.90">
    <property type="entry name" value="Phosphatidylinositol 3-kinase Catalytic Subunit, Chain A, domain 1"/>
    <property type="match status" value="1"/>
</dbReference>
<comment type="similarity">
    <text evidence="1">Belongs to the ubiquitin family.</text>
</comment>
<dbReference type="Pfam" id="PF00240">
    <property type="entry name" value="ubiquitin"/>
    <property type="match status" value="1"/>
</dbReference>
<dbReference type="PROSITE" id="PS50053">
    <property type="entry name" value="UBIQUITIN_2"/>
    <property type="match status" value="1"/>
</dbReference>
<dbReference type="InterPro" id="IPR019956">
    <property type="entry name" value="Ubiquitin_dom"/>
</dbReference>
<reference evidence="4 5" key="1">
    <citation type="submission" date="2021-06" db="EMBL/GenBank/DDBJ databases">
        <title>Caerostris darwini draft genome.</title>
        <authorList>
            <person name="Kono N."/>
            <person name="Arakawa K."/>
        </authorList>
    </citation>
    <scope>NUCLEOTIDE SEQUENCE [LARGE SCALE GENOMIC DNA]</scope>
</reference>
<dbReference type="InterPro" id="IPR000626">
    <property type="entry name" value="Ubiquitin-like_dom"/>
</dbReference>
<evidence type="ECO:0000259" key="3">
    <source>
        <dbReference type="PROSITE" id="PS50053"/>
    </source>
</evidence>
<evidence type="ECO:0000256" key="1">
    <source>
        <dbReference type="ARBA" id="ARBA00008430"/>
    </source>
</evidence>
<dbReference type="EMBL" id="BPLQ01009046">
    <property type="protein sequence ID" value="GIY41335.1"/>
    <property type="molecule type" value="Genomic_DNA"/>
</dbReference>
<dbReference type="SUPFAM" id="SSF54236">
    <property type="entry name" value="Ubiquitin-like"/>
    <property type="match status" value="1"/>
</dbReference>
<keyword evidence="2" id="KW-1017">Isopeptide bond</keyword>
<dbReference type="PANTHER" id="PTHR10666">
    <property type="entry name" value="UBIQUITIN"/>
    <property type="match status" value="1"/>
</dbReference>
<evidence type="ECO:0000256" key="2">
    <source>
        <dbReference type="ARBA" id="ARBA00022499"/>
    </source>
</evidence>